<gene>
    <name evidence="3" type="ORF">DU002_13255</name>
</gene>
<dbReference type="AlphaFoldDB" id="A0A368NDQ1"/>
<dbReference type="RefSeq" id="WP_114338881.1">
    <property type="nucleotide sequence ID" value="NZ_QPID01000008.1"/>
</dbReference>
<keyword evidence="2" id="KW-0472">Membrane</keyword>
<accession>A0A368NDQ1</accession>
<feature type="transmembrane region" description="Helical" evidence="2">
    <location>
        <begin position="122"/>
        <end position="140"/>
    </location>
</feature>
<evidence type="ECO:0000256" key="1">
    <source>
        <dbReference type="SAM" id="MobiDB-lite"/>
    </source>
</evidence>
<feature type="transmembrane region" description="Helical" evidence="2">
    <location>
        <begin position="61"/>
        <end position="84"/>
    </location>
</feature>
<sequence>MQTDESYDSLLRHEAEKDMEAMAGAHDVFTSGCFMVFLYTTLTSILIAAVVGIFLSTSESWLESFFIELSAIMLFFIVSPLFIYASTRQGWLFEVCSVAAMLIFFALSYFSSGAWQPVFLELAIGLLALLGLEAVAGSMLKKADRELKQAVARCKAAEPSKMFDRDRDPELTGGEQKG</sequence>
<comment type="caution">
    <text evidence="3">The sequence shown here is derived from an EMBL/GenBank/DDBJ whole genome shotgun (WGS) entry which is preliminary data.</text>
</comment>
<evidence type="ECO:0000313" key="3">
    <source>
        <dbReference type="EMBL" id="RCU48757.1"/>
    </source>
</evidence>
<feature type="transmembrane region" description="Helical" evidence="2">
    <location>
        <begin position="91"/>
        <end position="110"/>
    </location>
</feature>
<organism evidence="3 4">
    <name type="scientific">Corallincola holothuriorum</name>
    <dbReference type="NCBI Taxonomy" id="2282215"/>
    <lineage>
        <taxon>Bacteria</taxon>
        <taxon>Pseudomonadati</taxon>
        <taxon>Pseudomonadota</taxon>
        <taxon>Gammaproteobacteria</taxon>
        <taxon>Alteromonadales</taxon>
        <taxon>Psychromonadaceae</taxon>
        <taxon>Corallincola</taxon>
    </lineage>
</organism>
<evidence type="ECO:0000256" key="2">
    <source>
        <dbReference type="SAM" id="Phobius"/>
    </source>
</evidence>
<feature type="transmembrane region" description="Helical" evidence="2">
    <location>
        <begin position="28"/>
        <end position="55"/>
    </location>
</feature>
<name>A0A368NDQ1_9GAMM</name>
<feature type="region of interest" description="Disordered" evidence="1">
    <location>
        <begin position="156"/>
        <end position="178"/>
    </location>
</feature>
<keyword evidence="4" id="KW-1185">Reference proteome</keyword>
<evidence type="ECO:0000313" key="4">
    <source>
        <dbReference type="Proteomes" id="UP000252558"/>
    </source>
</evidence>
<protein>
    <submittedName>
        <fullName evidence="3">Uncharacterized protein</fullName>
    </submittedName>
</protein>
<reference evidence="3 4" key="1">
    <citation type="submission" date="2018-07" db="EMBL/GenBank/DDBJ databases">
        <title>Corallincola holothuriorum sp. nov., a new facultative anaerobe isolated from sea cucumber Apostichopus japonicus.</title>
        <authorList>
            <person name="Xia H."/>
        </authorList>
    </citation>
    <scope>NUCLEOTIDE SEQUENCE [LARGE SCALE GENOMIC DNA]</scope>
    <source>
        <strain evidence="3 4">C4</strain>
    </source>
</reference>
<proteinExistence type="predicted"/>
<keyword evidence="2" id="KW-0812">Transmembrane</keyword>
<dbReference type="EMBL" id="QPID01000008">
    <property type="protein sequence ID" value="RCU48757.1"/>
    <property type="molecule type" value="Genomic_DNA"/>
</dbReference>
<keyword evidence="2" id="KW-1133">Transmembrane helix</keyword>
<dbReference type="Proteomes" id="UP000252558">
    <property type="component" value="Unassembled WGS sequence"/>
</dbReference>